<name>A0ABQ7IHT5_9HELO</name>
<accession>A0ABQ7IHT5</accession>
<reference evidence="2 3" key="1">
    <citation type="journal article" date="2020" name="Genome Biol. Evol.">
        <title>Comparative genomics of Sclerotiniaceae.</title>
        <authorList>
            <person name="Valero Jimenez C.A."/>
            <person name="Steentjes M."/>
            <person name="Scholten O.E."/>
            <person name="Van Kan J.A.L."/>
        </authorList>
    </citation>
    <scope>NUCLEOTIDE SEQUENCE [LARGE SCALE GENOMIC DNA]</scope>
    <source>
        <strain evidence="2 3">B1</strain>
    </source>
</reference>
<dbReference type="EMBL" id="RCSX01000017">
    <property type="protein sequence ID" value="KAF7924302.1"/>
    <property type="molecule type" value="Genomic_DNA"/>
</dbReference>
<dbReference type="GeneID" id="62234126"/>
<dbReference type="RefSeq" id="XP_038808626.1">
    <property type="nucleotide sequence ID" value="XM_038954976.1"/>
</dbReference>
<feature type="region of interest" description="Disordered" evidence="1">
    <location>
        <begin position="14"/>
        <end position="34"/>
    </location>
</feature>
<keyword evidence="3" id="KW-1185">Reference proteome</keyword>
<evidence type="ECO:0000313" key="2">
    <source>
        <dbReference type="EMBL" id="KAF7924302.1"/>
    </source>
</evidence>
<comment type="caution">
    <text evidence="2">The sequence shown here is derived from an EMBL/GenBank/DDBJ whole genome shotgun (WGS) entry which is preliminary data.</text>
</comment>
<organism evidence="2 3">
    <name type="scientific">Botrytis deweyae</name>
    <dbReference type="NCBI Taxonomy" id="2478750"/>
    <lineage>
        <taxon>Eukaryota</taxon>
        <taxon>Fungi</taxon>
        <taxon>Dikarya</taxon>
        <taxon>Ascomycota</taxon>
        <taxon>Pezizomycotina</taxon>
        <taxon>Leotiomycetes</taxon>
        <taxon>Helotiales</taxon>
        <taxon>Sclerotiniaceae</taxon>
        <taxon>Botrytis</taxon>
    </lineage>
</organism>
<gene>
    <name evidence="2" type="ORF">EAE98_007353</name>
</gene>
<sequence>MIQTVDQEKARKAQTQILGYQPVPPSSSSSSSSKTPKYILAQLSGGRGVNEGISIALSLINLEPYTHSSYLESLGDFTNKRSDISWTSPGHHLRVSVPRTCNLLVQKHPYWGYGRRATITTLFT</sequence>
<proteinExistence type="predicted"/>
<evidence type="ECO:0000313" key="3">
    <source>
        <dbReference type="Proteomes" id="UP000783213"/>
    </source>
</evidence>
<protein>
    <submittedName>
        <fullName evidence="2">Uncharacterized protein</fullName>
    </submittedName>
</protein>
<evidence type="ECO:0000256" key="1">
    <source>
        <dbReference type="SAM" id="MobiDB-lite"/>
    </source>
</evidence>
<dbReference type="Proteomes" id="UP000783213">
    <property type="component" value="Unassembled WGS sequence"/>
</dbReference>